<feature type="compositionally biased region" description="Basic and acidic residues" evidence="1">
    <location>
        <begin position="558"/>
        <end position="568"/>
    </location>
</feature>
<name>A0A1Q9C9K7_SYMMI</name>
<evidence type="ECO:0000313" key="3">
    <source>
        <dbReference type="Proteomes" id="UP000186817"/>
    </source>
</evidence>
<dbReference type="OrthoDB" id="469062at2759"/>
<evidence type="ECO:0000313" key="2">
    <source>
        <dbReference type="EMBL" id="OLP79623.1"/>
    </source>
</evidence>
<organism evidence="2 3">
    <name type="scientific">Symbiodinium microadriaticum</name>
    <name type="common">Dinoflagellate</name>
    <name type="synonym">Zooxanthella microadriatica</name>
    <dbReference type="NCBI Taxonomy" id="2951"/>
    <lineage>
        <taxon>Eukaryota</taxon>
        <taxon>Sar</taxon>
        <taxon>Alveolata</taxon>
        <taxon>Dinophyceae</taxon>
        <taxon>Suessiales</taxon>
        <taxon>Symbiodiniaceae</taxon>
        <taxon>Symbiodinium</taxon>
    </lineage>
</organism>
<sequence length="752" mass="82363">MLLDEQPQDERKKRAEVASAVQESNTLDFDLLRSIASRTSEDLPVEVVVPAIDQFRETVEGHFATEPSITRGDLIAYLQEALEDQLPQESHNTSWEIASASAGGRSRSTRHGYVALMSGNSEGVTDTHPALEPDRSRLSWCCIFLDMTHIPDARMDDDADQTLKHRRQEQQRANTKHVGAHPNILHELSMHVEFVEHCRYILNVVLDCIHCGAQAVNLSITCKSNRHGSVGAGYLLGELCRYVKGTAVSITHMESAKTFPRMPFQACKGRCEQCTHNSLEVWVDVQDILDGFIRKCRAAGIVNNYCILVAEPEAARAAGIESYAERFHRECLQIEEEEAAAAAGPAAPSAGAATSSDAAPAAMEVDDEDSFVVPPEVEGAASTAPPTVEEAVSSAPSYSAPTAKAPAVDANKEYIGKLKAEKEALLAENTRLEETSHREKGPIAEADGRATGGEGETGEEAEEAAPEANGPGREAAVFDLEEEEDDKPQAADEEAAARLKERLLEQKKAAAEARGSGSRGRSRSRRSRHEKDKRDKEKKDKKEKKEKKAGREKKKLKADRDRRARSDPGPEATETGGAVAGKARARAKSLIRAAGKARARAKSLIRAAAGKARATAQSLMRTVPAVPEDRVQCPICWLAKPRSTFHLHLDNSSKCAEWRAKLTGTVLDKPYRCQWCNRGYTNSHDKDQHEWRCSRQPPPEPTGQKPPANRGGEKSRARSVHGKERRGQRGRPVAGGSTRRARPIASEIRSKR</sequence>
<protein>
    <submittedName>
        <fullName evidence="2">Uncharacterized protein</fullName>
    </submittedName>
</protein>
<feature type="compositionally biased region" description="Basic residues" evidence="1">
    <location>
        <begin position="541"/>
        <end position="557"/>
    </location>
</feature>
<feature type="compositionally biased region" description="Basic and acidic residues" evidence="1">
    <location>
        <begin position="711"/>
        <end position="727"/>
    </location>
</feature>
<feature type="compositionally biased region" description="Basic and acidic residues" evidence="1">
    <location>
        <begin position="429"/>
        <end position="448"/>
    </location>
</feature>
<accession>A0A1Q9C9K7</accession>
<dbReference type="Proteomes" id="UP000186817">
    <property type="component" value="Unassembled WGS sequence"/>
</dbReference>
<feature type="region of interest" description="Disordered" evidence="1">
    <location>
        <begin position="429"/>
        <end position="583"/>
    </location>
</feature>
<feature type="region of interest" description="Disordered" evidence="1">
    <location>
        <begin position="683"/>
        <end position="752"/>
    </location>
</feature>
<feature type="compositionally biased region" description="Basic and acidic residues" evidence="1">
    <location>
        <begin position="487"/>
        <end position="511"/>
    </location>
</feature>
<feature type="compositionally biased region" description="Low complexity" evidence="1">
    <location>
        <begin position="466"/>
        <end position="475"/>
    </location>
</feature>
<feature type="compositionally biased region" description="Basic and acidic residues" evidence="1">
    <location>
        <begin position="529"/>
        <end position="540"/>
    </location>
</feature>
<proteinExistence type="predicted"/>
<evidence type="ECO:0000256" key="1">
    <source>
        <dbReference type="SAM" id="MobiDB-lite"/>
    </source>
</evidence>
<gene>
    <name evidence="2" type="ORF">AK812_SmicGene40066</name>
</gene>
<reference evidence="2 3" key="1">
    <citation type="submission" date="2016-02" db="EMBL/GenBank/DDBJ databases">
        <title>Genome analysis of coral dinoflagellate symbionts highlights evolutionary adaptations to a symbiotic lifestyle.</title>
        <authorList>
            <person name="Aranda M."/>
            <person name="Li Y."/>
            <person name="Liew Y.J."/>
            <person name="Baumgarten S."/>
            <person name="Simakov O."/>
            <person name="Wilson M."/>
            <person name="Piel J."/>
            <person name="Ashoor H."/>
            <person name="Bougouffa S."/>
            <person name="Bajic V.B."/>
            <person name="Ryu T."/>
            <person name="Ravasi T."/>
            <person name="Bayer T."/>
            <person name="Micklem G."/>
            <person name="Kim H."/>
            <person name="Bhak J."/>
            <person name="Lajeunesse T.C."/>
            <person name="Voolstra C.R."/>
        </authorList>
    </citation>
    <scope>NUCLEOTIDE SEQUENCE [LARGE SCALE GENOMIC DNA]</scope>
    <source>
        <strain evidence="2 3">CCMP2467</strain>
    </source>
</reference>
<dbReference type="AlphaFoldDB" id="A0A1Q9C9K7"/>
<comment type="caution">
    <text evidence="2">The sequence shown here is derived from an EMBL/GenBank/DDBJ whole genome shotgun (WGS) entry which is preliminary data.</text>
</comment>
<feature type="region of interest" description="Disordered" evidence="1">
    <location>
        <begin position="339"/>
        <end position="405"/>
    </location>
</feature>
<feature type="compositionally biased region" description="Basic and acidic residues" evidence="1">
    <location>
        <begin position="683"/>
        <end position="693"/>
    </location>
</feature>
<feature type="compositionally biased region" description="Acidic residues" evidence="1">
    <location>
        <begin position="456"/>
        <end position="465"/>
    </location>
</feature>
<dbReference type="EMBL" id="LSRX01001463">
    <property type="protein sequence ID" value="OLP79623.1"/>
    <property type="molecule type" value="Genomic_DNA"/>
</dbReference>
<keyword evidence="3" id="KW-1185">Reference proteome</keyword>
<feature type="compositionally biased region" description="Low complexity" evidence="1">
    <location>
        <begin position="340"/>
        <end position="362"/>
    </location>
</feature>